<keyword evidence="5" id="KW-0325">Glycoprotein</keyword>
<feature type="domain" description="Chitin-binding type-2" evidence="7">
    <location>
        <begin position="341"/>
        <end position="411"/>
    </location>
</feature>
<dbReference type="PROSITE" id="PS50940">
    <property type="entry name" value="CHIT_BIND_II"/>
    <property type="match status" value="4"/>
</dbReference>
<dbReference type="Gene3D" id="2.170.140.10">
    <property type="entry name" value="Chitin binding domain"/>
    <property type="match status" value="4"/>
</dbReference>
<dbReference type="GO" id="GO:0008061">
    <property type="term" value="F:chitin binding"/>
    <property type="evidence" value="ECO:0007669"/>
    <property type="project" value="UniProtKB-KW"/>
</dbReference>
<name>A0A813UN97_9BILA</name>
<dbReference type="InterPro" id="IPR002557">
    <property type="entry name" value="Chitin-bd_dom"/>
</dbReference>
<dbReference type="AlphaFoldDB" id="A0A813UN97"/>
<feature type="signal peptide" evidence="6">
    <location>
        <begin position="1"/>
        <end position="19"/>
    </location>
</feature>
<dbReference type="OrthoDB" id="6020543at2759"/>
<evidence type="ECO:0000256" key="6">
    <source>
        <dbReference type="SAM" id="SignalP"/>
    </source>
</evidence>
<keyword evidence="4" id="KW-1015">Disulfide bond</keyword>
<comment type="caution">
    <text evidence="8">The sequence shown here is derived from an EMBL/GenBank/DDBJ whole genome shotgun (WGS) entry which is preliminary data.</text>
</comment>
<dbReference type="GO" id="GO:0005576">
    <property type="term" value="C:extracellular region"/>
    <property type="evidence" value="ECO:0007669"/>
    <property type="project" value="InterPro"/>
</dbReference>
<dbReference type="Pfam" id="PF01607">
    <property type="entry name" value="CBM_14"/>
    <property type="match status" value="4"/>
</dbReference>
<gene>
    <name evidence="8" type="ORF">OXX778_LOCUS8024</name>
</gene>
<keyword evidence="9" id="KW-1185">Reference proteome</keyword>
<evidence type="ECO:0000256" key="1">
    <source>
        <dbReference type="ARBA" id="ARBA00022669"/>
    </source>
</evidence>
<evidence type="ECO:0000256" key="3">
    <source>
        <dbReference type="ARBA" id="ARBA00022737"/>
    </source>
</evidence>
<dbReference type="Proteomes" id="UP000663879">
    <property type="component" value="Unassembled WGS sequence"/>
</dbReference>
<protein>
    <recommendedName>
        <fullName evidence="7">Chitin-binding type-2 domain-containing protein</fullName>
    </recommendedName>
</protein>
<evidence type="ECO:0000256" key="2">
    <source>
        <dbReference type="ARBA" id="ARBA00022729"/>
    </source>
</evidence>
<dbReference type="InterPro" id="IPR036508">
    <property type="entry name" value="Chitin-bd_dom_sf"/>
</dbReference>
<proteinExistence type="predicted"/>
<sequence length="474" mass="54311">MLLKTLFILTICLSTSVFSILIESSQDEENSCNFDDRRLAESVRFIRSKYSCRVYHVCAFYKQYTLTCAEGLYFDEDSDSCNYQEIVYCPLPEDEITDQENSSVIYVTNQYSKQNVSEINEIIESTTLFVENSDETLVNTELITEEITTNLPEITTEILTTTILPTSSRIPVTLADFNTYWLGPNDCIQGFEHKISHQENCGLFYQCTKDGQKLEKACPYPLQYDEMLNECRFYDLIDCGLRKQAKSLCDYQLSSTVPNTIPCEKYPSCKNLSDGLYPSNDCRHYFQCKDERTLRIYSCPKDKQTGVQLKFNFLTKRCDILENVSFNCGGYAIPIDIYTNKMVCPAQHLSKNGEQPSMETRDLYFSHPSECHLYITCDQQGNMSILECYNGTHFSPYYQSCVHPSVANCKKYNTMDETSANLSLKNLLFDSRVKSGLLKEKEELSSTTEIMTTIELLTTTVEMNLTNSSNSSVF</sequence>
<dbReference type="EMBL" id="CAJNOC010001073">
    <property type="protein sequence ID" value="CAF0832187.1"/>
    <property type="molecule type" value="Genomic_DNA"/>
</dbReference>
<keyword evidence="1" id="KW-0147">Chitin-binding</keyword>
<evidence type="ECO:0000313" key="8">
    <source>
        <dbReference type="EMBL" id="CAF0832187.1"/>
    </source>
</evidence>
<feature type="chain" id="PRO_5032456641" description="Chitin-binding type-2 domain-containing protein" evidence="6">
    <location>
        <begin position="20"/>
        <end position="474"/>
    </location>
</feature>
<dbReference type="PANTHER" id="PTHR23301">
    <property type="entry name" value="CHITIN BINDING PERITROPHIN-A"/>
    <property type="match status" value="1"/>
</dbReference>
<organism evidence="8 9">
    <name type="scientific">Brachionus calyciflorus</name>
    <dbReference type="NCBI Taxonomy" id="104777"/>
    <lineage>
        <taxon>Eukaryota</taxon>
        <taxon>Metazoa</taxon>
        <taxon>Spiralia</taxon>
        <taxon>Gnathifera</taxon>
        <taxon>Rotifera</taxon>
        <taxon>Eurotatoria</taxon>
        <taxon>Monogononta</taxon>
        <taxon>Pseudotrocha</taxon>
        <taxon>Ploima</taxon>
        <taxon>Brachionidae</taxon>
        <taxon>Brachionus</taxon>
    </lineage>
</organism>
<accession>A0A813UN97</accession>
<dbReference type="SUPFAM" id="SSF57625">
    <property type="entry name" value="Invertebrate chitin-binding proteins"/>
    <property type="match status" value="4"/>
</dbReference>
<evidence type="ECO:0000256" key="4">
    <source>
        <dbReference type="ARBA" id="ARBA00023157"/>
    </source>
</evidence>
<dbReference type="InterPro" id="IPR051940">
    <property type="entry name" value="Chitin_bind-dev_reg"/>
</dbReference>
<feature type="domain" description="Chitin-binding type-2" evidence="7">
    <location>
        <begin position="29"/>
        <end position="91"/>
    </location>
</feature>
<dbReference type="PANTHER" id="PTHR23301:SF0">
    <property type="entry name" value="CHITIN-BINDING TYPE-2 DOMAIN-CONTAINING PROTEIN-RELATED"/>
    <property type="match status" value="1"/>
</dbReference>
<evidence type="ECO:0000259" key="7">
    <source>
        <dbReference type="PROSITE" id="PS50940"/>
    </source>
</evidence>
<keyword evidence="3" id="KW-0677">Repeat</keyword>
<feature type="domain" description="Chitin-binding type-2" evidence="7">
    <location>
        <begin position="184"/>
        <end position="241"/>
    </location>
</feature>
<evidence type="ECO:0000256" key="5">
    <source>
        <dbReference type="ARBA" id="ARBA00023180"/>
    </source>
</evidence>
<evidence type="ECO:0000313" key="9">
    <source>
        <dbReference type="Proteomes" id="UP000663879"/>
    </source>
</evidence>
<reference evidence="8" key="1">
    <citation type="submission" date="2021-02" db="EMBL/GenBank/DDBJ databases">
        <authorList>
            <person name="Nowell W R."/>
        </authorList>
    </citation>
    <scope>NUCLEOTIDE SEQUENCE</scope>
    <source>
        <strain evidence="8">Ploen Becks lab</strain>
    </source>
</reference>
<keyword evidence="2 6" id="KW-0732">Signal</keyword>
<feature type="domain" description="Chitin-binding type-2" evidence="7">
    <location>
        <begin position="266"/>
        <end position="330"/>
    </location>
</feature>
<dbReference type="SMART" id="SM00494">
    <property type="entry name" value="ChtBD2"/>
    <property type="match status" value="4"/>
</dbReference>